<dbReference type="PANTHER" id="PTHR14490:SF5">
    <property type="entry name" value="PROTEIN KRI1 HOMOLOG"/>
    <property type="match status" value="1"/>
</dbReference>
<feature type="region of interest" description="Disordered" evidence="2">
    <location>
        <begin position="37"/>
        <end position="71"/>
    </location>
</feature>
<feature type="compositionally biased region" description="Acidic residues" evidence="2">
    <location>
        <begin position="507"/>
        <end position="529"/>
    </location>
</feature>
<evidence type="ECO:0000256" key="2">
    <source>
        <dbReference type="SAM" id="MobiDB-lite"/>
    </source>
</evidence>
<dbReference type="InterPro" id="IPR018034">
    <property type="entry name" value="Kri1"/>
</dbReference>
<dbReference type="Pfam" id="PF12936">
    <property type="entry name" value="Kri1_C"/>
    <property type="match status" value="1"/>
</dbReference>
<organism evidence="4 5">
    <name type="scientific">Botryobasidium botryosum (strain FD-172 SS1)</name>
    <dbReference type="NCBI Taxonomy" id="930990"/>
    <lineage>
        <taxon>Eukaryota</taxon>
        <taxon>Fungi</taxon>
        <taxon>Dikarya</taxon>
        <taxon>Basidiomycota</taxon>
        <taxon>Agaricomycotina</taxon>
        <taxon>Agaricomycetes</taxon>
        <taxon>Cantharellales</taxon>
        <taxon>Botryobasidiaceae</taxon>
        <taxon>Botryobasidium</taxon>
    </lineage>
</organism>
<proteinExistence type="inferred from homology"/>
<dbReference type="HOGENOM" id="CLU_009647_2_0_1"/>
<feature type="compositionally biased region" description="Basic residues" evidence="2">
    <location>
        <begin position="676"/>
        <end position="685"/>
    </location>
</feature>
<accession>A0A067MDT7</accession>
<gene>
    <name evidence="4" type="ORF">BOTBODRAFT_44855</name>
</gene>
<keyword evidence="5" id="KW-1185">Reference proteome</keyword>
<name>A0A067MDT7_BOTB1</name>
<feature type="compositionally biased region" description="Acidic residues" evidence="2">
    <location>
        <begin position="331"/>
        <end position="345"/>
    </location>
</feature>
<feature type="region of interest" description="Disordered" evidence="2">
    <location>
        <begin position="376"/>
        <end position="395"/>
    </location>
</feature>
<feature type="region of interest" description="Disordered" evidence="2">
    <location>
        <begin position="292"/>
        <end position="345"/>
    </location>
</feature>
<feature type="region of interest" description="Disordered" evidence="2">
    <location>
        <begin position="441"/>
        <end position="529"/>
    </location>
</feature>
<feature type="compositionally biased region" description="Basic residues" evidence="2">
    <location>
        <begin position="245"/>
        <end position="255"/>
    </location>
</feature>
<feature type="compositionally biased region" description="Basic and acidic residues" evidence="2">
    <location>
        <begin position="111"/>
        <end position="122"/>
    </location>
</feature>
<dbReference type="Pfam" id="PF05178">
    <property type="entry name" value="Kri1"/>
    <property type="match status" value="1"/>
</dbReference>
<evidence type="ECO:0000313" key="4">
    <source>
        <dbReference type="EMBL" id="KDQ13913.1"/>
    </source>
</evidence>
<dbReference type="STRING" id="930990.A0A067MDT7"/>
<comment type="similarity">
    <text evidence="1">Belongs to the KRI1 family.</text>
</comment>
<feature type="domain" description="Kri1-like C-terminal" evidence="3">
    <location>
        <begin position="528"/>
        <end position="603"/>
    </location>
</feature>
<feature type="compositionally biased region" description="Acidic residues" evidence="2">
    <location>
        <begin position="457"/>
        <end position="482"/>
    </location>
</feature>
<feature type="compositionally biased region" description="Acidic residues" evidence="2">
    <location>
        <begin position="661"/>
        <end position="671"/>
    </location>
</feature>
<feature type="compositionally biased region" description="Basic and acidic residues" evidence="2">
    <location>
        <begin position="377"/>
        <end position="395"/>
    </location>
</feature>
<dbReference type="GO" id="GO:0005730">
    <property type="term" value="C:nucleolus"/>
    <property type="evidence" value="ECO:0007669"/>
    <property type="project" value="TreeGrafter"/>
</dbReference>
<dbReference type="OrthoDB" id="10252032at2759"/>
<dbReference type="PANTHER" id="PTHR14490">
    <property type="entry name" value="ZINC FINGER, ZZ TYPE"/>
    <property type="match status" value="1"/>
</dbReference>
<dbReference type="GO" id="GO:0030686">
    <property type="term" value="C:90S preribosome"/>
    <property type="evidence" value="ECO:0007669"/>
    <property type="project" value="TreeGrafter"/>
</dbReference>
<dbReference type="InParanoid" id="A0A067MDT7"/>
<sequence length="692" mass="78781">MLSDSDDESVYQITINEHYAKAYAYKKEREELSKLKDKYGSDFEDDEDFSEDSESDESEDEDGEELTPAVDAAILRTLAKIHRKDPTIYDTSKPVFEEERNRKPANSLNSSRREKDKHRDSLNAKQSKPINIKQHALSSLINPGDDASVPQLPTHVEEQQALRSETISAFHTAVPEEEEEEGLLILRAQTADEAARAEEEYREFLTREVGSIDDLVWVDGGANGEGPTKSDSEEEQADAQQDQKTKKKKKKKRKSQKDVGKEPTEESAQEFLMNYILNRGWVDKSSRRLPTYTEITGHTNSKRPSHKGEKPEEPKESGDRSSQPAVQVEGANEEPEEDEDDFDDIADNFEASYNFRFEEPDANVISRFPREIPSLVRRTDTTRKEARERRKQRKEEELLKKKEEVKRLKALKLKEVRKKLAMVSEEAGLEDIEGLEGLDLEGDWDPEKHDRQMAELYNDDNFDPDEFAEQDLDGLAPEEGEAEWSSLTKSQKKRLKKKQKEAARMEAEDEFEAEGEEEEERELDAEDMQELDGMDFNDLIGDLPTRFKYATSEPVSYGLTPAEILLATDAELNSYMGLKKYAPYRKGKEKWDAKRMERLKEFKQAVTSRHWGVAAADKEGAPKKKRKGKKEREKAKAAGAGAEGAQGEGEGAGVSKKRALDEDEGDQNLEAEGERSKRKRKRKKTVANGSIS</sequence>
<dbReference type="EMBL" id="KL198040">
    <property type="protein sequence ID" value="KDQ13913.1"/>
    <property type="molecule type" value="Genomic_DNA"/>
</dbReference>
<dbReference type="Proteomes" id="UP000027195">
    <property type="component" value="Unassembled WGS sequence"/>
</dbReference>
<feature type="region of interest" description="Disordered" evidence="2">
    <location>
        <begin position="86"/>
        <end position="132"/>
    </location>
</feature>
<feature type="compositionally biased region" description="Basic and acidic residues" evidence="2">
    <location>
        <begin position="306"/>
        <end position="319"/>
    </location>
</feature>
<dbReference type="InterPro" id="IPR024626">
    <property type="entry name" value="Kri1-like_C"/>
</dbReference>
<dbReference type="GO" id="GO:0000447">
    <property type="term" value="P:endonucleolytic cleavage in ITS1 to separate SSU-rRNA from 5.8S rRNA and LSU-rRNA from tricistronic rRNA transcript (SSU-rRNA, 5.8S rRNA, LSU-rRNA)"/>
    <property type="evidence" value="ECO:0007669"/>
    <property type="project" value="TreeGrafter"/>
</dbReference>
<evidence type="ECO:0000256" key="1">
    <source>
        <dbReference type="ARBA" id="ARBA00007473"/>
    </source>
</evidence>
<dbReference type="AlphaFoldDB" id="A0A067MDT7"/>
<feature type="compositionally biased region" description="Gly residues" evidence="2">
    <location>
        <begin position="641"/>
        <end position="652"/>
    </location>
</feature>
<evidence type="ECO:0000313" key="5">
    <source>
        <dbReference type="Proteomes" id="UP000027195"/>
    </source>
</evidence>
<evidence type="ECO:0000259" key="3">
    <source>
        <dbReference type="Pfam" id="PF12936"/>
    </source>
</evidence>
<feature type="compositionally biased region" description="Basic residues" evidence="2">
    <location>
        <begin position="490"/>
        <end position="499"/>
    </location>
</feature>
<dbReference type="FunCoup" id="A0A067MDT7">
    <property type="interactions" value="264"/>
</dbReference>
<feature type="compositionally biased region" description="Acidic residues" evidence="2">
    <location>
        <begin position="42"/>
        <end position="65"/>
    </location>
</feature>
<feature type="region of interest" description="Disordered" evidence="2">
    <location>
        <begin position="215"/>
        <end position="268"/>
    </location>
</feature>
<protein>
    <recommendedName>
        <fullName evidence="3">Kri1-like C-terminal domain-containing protein</fullName>
    </recommendedName>
</protein>
<feature type="region of interest" description="Disordered" evidence="2">
    <location>
        <begin position="610"/>
        <end position="692"/>
    </location>
</feature>
<reference evidence="5" key="1">
    <citation type="journal article" date="2014" name="Proc. Natl. Acad. Sci. U.S.A.">
        <title>Extensive sampling of basidiomycete genomes demonstrates inadequacy of the white-rot/brown-rot paradigm for wood decay fungi.</title>
        <authorList>
            <person name="Riley R."/>
            <person name="Salamov A.A."/>
            <person name="Brown D.W."/>
            <person name="Nagy L.G."/>
            <person name="Floudas D."/>
            <person name="Held B.W."/>
            <person name="Levasseur A."/>
            <person name="Lombard V."/>
            <person name="Morin E."/>
            <person name="Otillar R."/>
            <person name="Lindquist E.A."/>
            <person name="Sun H."/>
            <person name="LaButti K.M."/>
            <person name="Schmutz J."/>
            <person name="Jabbour D."/>
            <person name="Luo H."/>
            <person name="Baker S.E."/>
            <person name="Pisabarro A.G."/>
            <person name="Walton J.D."/>
            <person name="Blanchette R.A."/>
            <person name="Henrissat B."/>
            <person name="Martin F."/>
            <person name="Cullen D."/>
            <person name="Hibbett D.S."/>
            <person name="Grigoriev I.V."/>
        </authorList>
    </citation>
    <scope>NUCLEOTIDE SEQUENCE [LARGE SCALE GENOMIC DNA]</scope>
    <source>
        <strain evidence="5">FD-172 SS1</strain>
    </source>
</reference>